<keyword evidence="3" id="KW-1185">Reference proteome</keyword>
<dbReference type="InterPro" id="IPR032675">
    <property type="entry name" value="LRR_dom_sf"/>
</dbReference>
<accession>A0ABR1EZL8</accession>
<dbReference type="InterPro" id="IPR001810">
    <property type="entry name" value="F-box_dom"/>
</dbReference>
<sequence length="769" mass="87453">MEGRAVVAEEAFFHGTDWDGVFKNDFDNFNLIDLQSFISTVAHQESWMLIQPFLEYGEAAIQTKQYESAYWIFSQVSSMLGSKRDEHLPNPSQALIRFENEPRSFSTNVLIYKRLVESAASLKAHKQAVMAALELISLYPMRIEVCGYRLAMQLSSRLNDYWLASMVSQLAEQEGLPNNSMIELMDMKEACAAAETPLSYGGYNLQKENAKGTRYNMMFDLGAKLIEMALSYPPDDIVAEKTSISSALSWNKLPWELQLMILDYIPFFERRRMKTVSKHWNQLASKSLEMATSLDFGYSERPITLGTMHEITSICQHNVEEIILRNIHRSDTSSCILNLLRGREKPEFERSNQPRHKPLDLPNLHALHIKQVTLSMGMVLSKAERDQSPFTYALCDQLQELSVPIERSSDIWTLMQSGLLKKLKRLDLEAQYSLARYRMPCLGINEGILSSSPLSEQLEILSIGGRPYHDEYSSFPFSQPNEMPSLDISSITSALQFFPNLKHLACTYVRLLSDSECEFDIAKYAPQLEVVDLSWSELQHTQSILRLPKCRSLRFRHFVGESLRPCVSSSGGRYYSRLTSAAIEREGDAFELERVQKLDLSWYSHSKEQLIDVLARCNADQLTELDLQYSVDIDFTAAVFGKHQIRNSSISVSDFMSNPTAYGRTRLPEGNLSVIELILILFPRLRKLKIGYNATVRPFVFEKLTTATNLEYLDISGSPNATDDAVAAYLRANSTLKRLVACKCIQLDIQAMRRAAQEGTVVRDMEGIM</sequence>
<dbReference type="Proteomes" id="UP001498771">
    <property type="component" value="Unassembled WGS sequence"/>
</dbReference>
<dbReference type="EMBL" id="JBBJBU010000014">
    <property type="protein sequence ID" value="KAK7203044.1"/>
    <property type="molecule type" value="Genomic_DNA"/>
</dbReference>
<comment type="caution">
    <text evidence="2">The sequence shown here is derived from an EMBL/GenBank/DDBJ whole genome shotgun (WGS) entry which is preliminary data.</text>
</comment>
<evidence type="ECO:0000313" key="2">
    <source>
        <dbReference type="EMBL" id="KAK7203044.1"/>
    </source>
</evidence>
<dbReference type="PROSITE" id="PS50181">
    <property type="entry name" value="FBOX"/>
    <property type="match status" value="1"/>
</dbReference>
<dbReference type="GeneID" id="90040513"/>
<dbReference type="PANTHER" id="PTHR13318">
    <property type="entry name" value="PARTNER OF PAIRED, ISOFORM B-RELATED"/>
    <property type="match status" value="1"/>
</dbReference>
<feature type="domain" description="F-box" evidence="1">
    <location>
        <begin position="247"/>
        <end position="294"/>
    </location>
</feature>
<dbReference type="SMART" id="SM00256">
    <property type="entry name" value="FBOX"/>
    <property type="match status" value="1"/>
</dbReference>
<evidence type="ECO:0000259" key="1">
    <source>
        <dbReference type="PROSITE" id="PS50181"/>
    </source>
</evidence>
<proteinExistence type="predicted"/>
<dbReference type="InterPro" id="IPR036047">
    <property type="entry name" value="F-box-like_dom_sf"/>
</dbReference>
<name>A0ABR1EZL8_9ASCO</name>
<gene>
    <name evidence="2" type="ORF">BZA70DRAFT_312842</name>
</gene>
<dbReference type="SUPFAM" id="SSF81383">
    <property type="entry name" value="F-box domain"/>
    <property type="match status" value="1"/>
</dbReference>
<dbReference type="Gene3D" id="1.20.1280.50">
    <property type="match status" value="1"/>
</dbReference>
<reference evidence="2 3" key="1">
    <citation type="submission" date="2024-03" db="EMBL/GenBank/DDBJ databases">
        <title>Genome-scale model development and genomic sequencing of the oleaginous clade Lipomyces.</title>
        <authorList>
            <consortium name="Lawrence Berkeley National Laboratory"/>
            <person name="Czajka J.J."/>
            <person name="Han Y."/>
            <person name="Kim J."/>
            <person name="Mondo S.J."/>
            <person name="Hofstad B.A."/>
            <person name="Robles A."/>
            <person name="Haridas S."/>
            <person name="Riley R."/>
            <person name="LaButti K."/>
            <person name="Pangilinan J."/>
            <person name="Andreopoulos W."/>
            <person name="Lipzen A."/>
            <person name="Yan J."/>
            <person name="Wang M."/>
            <person name="Ng V."/>
            <person name="Grigoriev I.V."/>
            <person name="Spatafora J.W."/>
            <person name="Magnuson J.K."/>
            <person name="Baker S.E."/>
            <person name="Pomraning K.R."/>
        </authorList>
    </citation>
    <scope>NUCLEOTIDE SEQUENCE [LARGE SCALE GENOMIC DNA]</scope>
    <source>
        <strain evidence="2 3">Phaff 52-87</strain>
    </source>
</reference>
<dbReference type="Pfam" id="PF00646">
    <property type="entry name" value="F-box"/>
    <property type="match status" value="1"/>
</dbReference>
<evidence type="ECO:0000313" key="3">
    <source>
        <dbReference type="Proteomes" id="UP001498771"/>
    </source>
</evidence>
<protein>
    <recommendedName>
        <fullName evidence="1">F-box domain-containing protein</fullName>
    </recommendedName>
</protein>
<dbReference type="Gene3D" id="3.80.10.10">
    <property type="entry name" value="Ribonuclease Inhibitor"/>
    <property type="match status" value="2"/>
</dbReference>
<dbReference type="CDD" id="cd09917">
    <property type="entry name" value="F-box_SF"/>
    <property type="match status" value="1"/>
</dbReference>
<dbReference type="RefSeq" id="XP_064766077.1">
    <property type="nucleotide sequence ID" value="XM_064915001.1"/>
</dbReference>
<dbReference type="SUPFAM" id="SSF52047">
    <property type="entry name" value="RNI-like"/>
    <property type="match status" value="1"/>
</dbReference>
<organism evidence="2 3">
    <name type="scientific">Myxozyma melibiosi</name>
    <dbReference type="NCBI Taxonomy" id="54550"/>
    <lineage>
        <taxon>Eukaryota</taxon>
        <taxon>Fungi</taxon>
        <taxon>Dikarya</taxon>
        <taxon>Ascomycota</taxon>
        <taxon>Saccharomycotina</taxon>
        <taxon>Lipomycetes</taxon>
        <taxon>Lipomycetales</taxon>
        <taxon>Lipomycetaceae</taxon>
        <taxon>Myxozyma</taxon>
    </lineage>
</organism>
<dbReference type="PANTHER" id="PTHR13318:SF95">
    <property type="entry name" value="F-BOX PROTEIN YLR352W"/>
    <property type="match status" value="1"/>
</dbReference>